<evidence type="ECO:0000256" key="1">
    <source>
        <dbReference type="SAM" id="MobiDB-lite"/>
    </source>
</evidence>
<dbReference type="KEGG" id="fcy:FRACYDRAFT_241006"/>
<organism evidence="2 3">
    <name type="scientific">Fragilariopsis cylindrus CCMP1102</name>
    <dbReference type="NCBI Taxonomy" id="635003"/>
    <lineage>
        <taxon>Eukaryota</taxon>
        <taxon>Sar</taxon>
        <taxon>Stramenopiles</taxon>
        <taxon>Ochrophyta</taxon>
        <taxon>Bacillariophyta</taxon>
        <taxon>Bacillariophyceae</taxon>
        <taxon>Bacillariophycidae</taxon>
        <taxon>Bacillariales</taxon>
        <taxon>Bacillariaceae</taxon>
        <taxon>Fragilariopsis</taxon>
    </lineage>
</organism>
<evidence type="ECO:0000313" key="3">
    <source>
        <dbReference type="Proteomes" id="UP000095751"/>
    </source>
</evidence>
<evidence type="ECO:0008006" key="4">
    <source>
        <dbReference type="Google" id="ProtNLM"/>
    </source>
</evidence>
<dbReference type="AlphaFoldDB" id="A0A1E7F8F8"/>
<dbReference type="InParanoid" id="A0A1E7F8F8"/>
<gene>
    <name evidence="2" type="ORF">FRACYDRAFT_241006</name>
</gene>
<accession>A0A1E7F8F8</accession>
<dbReference type="Proteomes" id="UP000095751">
    <property type="component" value="Unassembled WGS sequence"/>
</dbReference>
<feature type="region of interest" description="Disordered" evidence="1">
    <location>
        <begin position="1"/>
        <end position="36"/>
    </location>
</feature>
<sequence>MEDGSNSDINNSMTRKSNDTSTGDNNTMNSVVGGRRGESSITDIAAADDDQHQYGSSVTVTRDDNKIQFSKVNGEHFVACKPSLNASSDEGSFWKVTIDEMPEDHIKQWVFLGIIGSLGASYNSRVDPTSYGWSGKPQVWHEGSIRDGDSGWTRFTRGECLHFHLKSNKLTMFSVQKNKKFVIDIDTTVPAYYSHFNILYVGTKVTLEPLGEDECERILDPLLNSS</sequence>
<reference evidence="2 3" key="1">
    <citation type="submission" date="2016-09" db="EMBL/GenBank/DDBJ databases">
        <title>Extensive genetic diversity and differential bi-allelic expression allows diatom success in the polar Southern Ocean.</title>
        <authorList>
            <consortium name="DOE Joint Genome Institute"/>
            <person name="Mock T."/>
            <person name="Otillar R.P."/>
            <person name="Strauss J."/>
            <person name="Dupont C."/>
            <person name="Frickenhaus S."/>
            <person name="Maumus F."/>
            <person name="Mcmullan M."/>
            <person name="Sanges R."/>
            <person name="Schmutz J."/>
            <person name="Toseland A."/>
            <person name="Valas R."/>
            <person name="Veluchamy A."/>
            <person name="Ward B.J."/>
            <person name="Allen A."/>
            <person name="Barry K."/>
            <person name="Falciatore A."/>
            <person name="Ferrante M."/>
            <person name="Fortunato A.E."/>
            <person name="Gloeckner G."/>
            <person name="Gruber A."/>
            <person name="Hipkin R."/>
            <person name="Janech M."/>
            <person name="Kroth P."/>
            <person name="Leese F."/>
            <person name="Lindquist E."/>
            <person name="Lyon B.R."/>
            <person name="Martin J."/>
            <person name="Mayer C."/>
            <person name="Parker M."/>
            <person name="Quesneville H."/>
            <person name="Raymond J."/>
            <person name="Uhlig C."/>
            <person name="Valentin K.U."/>
            <person name="Worden A.Z."/>
            <person name="Armbrust E.V."/>
            <person name="Bowler C."/>
            <person name="Green B."/>
            <person name="Moulton V."/>
            <person name="Van Oosterhout C."/>
            <person name="Grigoriev I."/>
        </authorList>
    </citation>
    <scope>NUCLEOTIDE SEQUENCE [LARGE SCALE GENOMIC DNA]</scope>
    <source>
        <strain evidence="2 3">CCMP1102</strain>
    </source>
</reference>
<dbReference type="EMBL" id="KV784360">
    <property type="protein sequence ID" value="OEU14461.1"/>
    <property type="molecule type" value="Genomic_DNA"/>
</dbReference>
<proteinExistence type="predicted"/>
<keyword evidence="3" id="KW-1185">Reference proteome</keyword>
<protein>
    <recommendedName>
        <fullName evidence="4">B30.2/SPRY domain-containing protein</fullName>
    </recommendedName>
</protein>
<feature type="compositionally biased region" description="Polar residues" evidence="1">
    <location>
        <begin position="1"/>
        <end position="30"/>
    </location>
</feature>
<evidence type="ECO:0000313" key="2">
    <source>
        <dbReference type="EMBL" id="OEU14461.1"/>
    </source>
</evidence>
<name>A0A1E7F8F8_9STRA</name>